<dbReference type="EMBL" id="FQVF01000021">
    <property type="protein sequence ID" value="SHG39961.1"/>
    <property type="molecule type" value="Genomic_DNA"/>
</dbReference>
<evidence type="ECO:0000256" key="10">
    <source>
        <dbReference type="RuleBase" id="RU364125"/>
    </source>
</evidence>
<keyword evidence="9 10" id="KW-0472">Membrane</keyword>
<name>A0A1M5JHF3_9GAMM</name>
<organism evidence="11 12">
    <name type="scientific">Marinomonas polaris DSM 16579</name>
    <dbReference type="NCBI Taxonomy" id="1122206"/>
    <lineage>
        <taxon>Bacteria</taxon>
        <taxon>Pseudomonadati</taxon>
        <taxon>Pseudomonadota</taxon>
        <taxon>Gammaproteobacteria</taxon>
        <taxon>Oceanospirillales</taxon>
        <taxon>Oceanospirillaceae</taxon>
        <taxon>Marinomonas</taxon>
    </lineage>
</organism>
<keyword evidence="5 10" id="KW-0145">Chemotaxis</keyword>
<comment type="subcellular location">
    <subcellularLocation>
        <location evidence="10">Cell inner membrane</location>
    </subcellularLocation>
    <subcellularLocation>
        <location evidence="2">Cell membrane</location>
        <topology evidence="2">Single-pass membrane protein</topology>
    </subcellularLocation>
</comment>
<keyword evidence="4" id="KW-1003">Cell membrane</keyword>
<evidence type="ECO:0000313" key="11">
    <source>
        <dbReference type="EMBL" id="SHG39961.1"/>
    </source>
</evidence>
<evidence type="ECO:0000256" key="6">
    <source>
        <dbReference type="ARBA" id="ARBA00022692"/>
    </source>
</evidence>
<evidence type="ECO:0000256" key="9">
    <source>
        <dbReference type="ARBA" id="ARBA00023136"/>
    </source>
</evidence>
<evidence type="ECO:0000256" key="5">
    <source>
        <dbReference type="ARBA" id="ARBA00022500"/>
    </source>
</evidence>
<evidence type="ECO:0000256" key="4">
    <source>
        <dbReference type="ARBA" id="ARBA00022475"/>
    </source>
</evidence>
<dbReference type="GO" id="GO:0071978">
    <property type="term" value="P:bacterial-type flagellum-dependent swarming motility"/>
    <property type="evidence" value="ECO:0007669"/>
    <property type="project" value="TreeGrafter"/>
</dbReference>
<evidence type="ECO:0000256" key="7">
    <source>
        <dbReference type="ARBA" id="ARBA00022779"/>
    </source>
</evidence>
<feature type="transmembrane region" description="Helical" evidence="10">
    <location>
        <begin position="22"/>
        <end position="43"/>
    </location>
</feature>
<dbReference type="PANTHER" id="PTHR35091:SF2">
    <property type="entry name" value="FLAGELLAR PROTEIN FLIL"/>
    <property type="match status" value="1"/>
</dbReference>
<evidence type="ECO:0000256" key="1">
    <source>
        <dbReference type="ARBA" id="ARBA00002254"/>
    </source>
</evidence>
<dbReference type="InterPro" id="IPR005503">
    <property type="entry name" value="FliL"/>
</dbReference>
<keyword evidence="10" id="KW-0997">Cell inner membrane</keyword>
<dbReference type="STRING" id="1122206.SAMN02745753_03839"/>
<keyword evidence="11" id="KW-0969">Cilium</keyword>
<keyword evidence="11" id="KW-0966">Cell projection</keyword>
<dbReference type="RefSeq" id="WP_072841260.1">
    <property type="nucleotide sequence ID" value="NZ_FQVF01000021.1"/>
</dbReference>
<dbReference type="GO" id="GO:0005886">
    <property type="term" value="C:plasma membrane"/>
    <property type="evidence" value="ECO:0007669"/>
    <property type="project" value="UniProtKB-SubCell"/>
</dbReference>
<dbReference type="GO" id="GO:0009425">
    <property type="term" value="C:bacterial-type flagellum basal body"/>
    <property type="evidence" value="ECO:0007669"/>
    <property type="project" value="InterPro"/>
</dbReference>
<keyword evidence="6 10" id="KW-0812">Transmembrane</keyword>
<keyword evidence="7 10" id="KW-0283">Flagellar rotation</keyword>
<accession>A0A1M5JHF3</accession>
<dbReference type="AlphaFoldDB" id="A0A1M5JHF3"/>
<evidence type="ECO:0000256" key="8">
    <source>
        <dbReference type="ARBA" id="ARBA00022989"/>
    </source>
</evidence>
<reference evidence="12" key="1">
    <citation type="submission" date="2016-11" db="EMBL/GenBank/DDBJ databases">
        <authorList>
            <person name="Varghese N."/>
            <person name="Submissions S."/>
        </authorList>
    </citation>
    <scope>NUCLEOTIDE SEQUENCE [LARGE SCALE GENOMIC DNA]</scope>
    <source>
        <strain evidence="12">DSM 16579</strain>
    </source>
</reference>
<gene>
    <name evidence="11" type="ORF">SAMN02745753_03839</name>
</gene>
<protein>
    <recommendedName>
        <fullName evidence="10">Flagellar protein FliL</fullName>
    </recommendedName>
</protein>
<keyword evidence="11" id="KW-0282">Flagellum</keyword>
<dbReference type="Proteomes" id="UP000184517">
    <property type="component" value="Unassembled WGS sequence"/>
</dbReference>
<evidence type="ECO:0000256" key="3">
    <source>
        <dbReference type="ARBA" id="ARBA00008281"/>
    </source>
</evidence>
<sequence>MAEEDGLDIGAEEGKSGGKKKLIIIILLVLVLVGGGAAAYFLFFSGSSDEGGDSAESAEAALANEPSTYLALDPAFTVDFMVDGKQRYVQLNMSVKSKNMEQINAVTLHMPLIRNSLVLLFSSQSFVDLQTADGKEALKKASLDAINGILEQETGQGGIDAVLFTNFVMQ</sequence>
<evidence type="ECO:0000256" key="2">
    <source>
        <dbReference type="ARBA" id="ARBA00004162"/>
    </source>
</evidence>
<dbReference type="OrthoDB" id="5616092at2"/>
<dbReference type="Pfam" id="PF03748">
    <property type="entry name" value="FliL"/>
    <property type="match status" value="1"/>
</dbReference>
<comment type="similarity">
    <text evidence="3 10">Belongs to the FliL family.</text>
</comment>
<evidence type="ECO:0000313" key="12">
    <source>
        <dbReference type="Proteomes" id="UP000184517"/>
    </source>
</evidence>
<proteinExistence type="inferred from homology"/>
<keyword evidence="8 10" id="KW-1133">Transmembrane helix</keyword>
<dbReference type="GO" id="GO:0006935">
    <property type="term" value="P:chemotaxis"/>
    <property type="evidence" value="ECO:0007669"/>
    <property type="project" value="UniProtKB-KW"/>
</dbReference>
<dbReference type="PANTHER" id="PTHR35091">
    <property type="entry name" value="FLAGELLAR PROTEIN FLIL"/>
    <property type="match status" value="1"/>
</dbReference>
<keyword evidence="12" id="KW-1185">Reference proteome</keyword>
<comment type="function">
    <text evidence="1 10">Controls the rotational direction of flagella during chemotaxis.</text>
</comment>